<sequence length="146" mass="15339">MGKISSTLCLFLLLVFVAGSSGARDTAGSINANVIVPNDQCLTNLGVCSDKLCDAQCCAKNCFDNFKDENPSGSSGARDTAGSINANEIVPNDQCLTNLGVCSDKLCGEQCCEKNCFDNFKEKNPSGACETIPGSALRVCNCHHDC</sequence>
<evidence type="ECO:0008006" key="4">
    <source>
        <dbReference type="Google" id="ProtNLM"/>
    </source>
</evidence>
<dbReference type="Gramene" id="PHT67630">
    <property type="protein sequence ID" value="PHT67630"/>
    <property type="gene ID" value="T459_27117"/>
</dbReference>
<organism evidence="2 3">
    <name type="scientific">Capsicum annuum</name>
    <name type="common">Capsicum pepper</name>
    <dbReference type="NCBI Taxonomy" id="4072"/>
    <lineage>
        <taxon>Eukaryota</taxon>
        <taxon>Viridiplantae</taxon>
        <taxon>Streptophyta</taxon>
        <taxon>Embryophyta</taxon>
        <taxon>Tracheophyta</taxon>
        <taxon>Spermatophyta</taxon>
        <taxon>Magnoliopsida</taxon>
        <taxon>eudicotyledons</taxon>
        <taxon>Gunneridae</taxon>
        <taxon>Pentapetalae</taxon>
        <taxon>asterids</taxon>
        <taxon>lamiids</taxon>
        <taxon>Solanales</taxon>
        <taxon>Solanaceae</taxon>
        <taxon>Solanoideae</taxon>
        <taxon>Capsiceae</taxon>
        <taxon>Capsicum</taxon>
    </lineage>
</organism>
<proteinExistence type="predicted"/>
<evidence type="ECO:0000313" key="3">
    <source>
        <dbReference type="Proteomes" id="UP000222542"/>
    </source>
</evidence>
<keyword evidence="3" id="KW-1185">Reference proteome</keyword>
<feature type="chain" id="PRO_5013706762" description="Defensin-like protein" evidence="1">
    <location>
        <begin position="23"/>
        <end position="146"/>
    </location>
</feature>
<accession>A0A2G2YD12</accession>
<evidence type="ECO:0000313" key="2">
    <source>
        <dbReference type="EMBL" id="PHT67630.1"/>
    </source>
</evidence>
<dbReference type="Proteomes" id="UP000222542">
    <property type="component" value="Unassembled WGS sequence"/>
</dbReference>
<name>A0A2G2YD12_CAPAN</name>
<reference evidence="2 3" key="1">
    <citation type="journal article" date="2014" name="Nat. Genet.">
        <title>Genome sequence of the hot pepper provides insights into the evolution of pungency in Capsicum species.</title>
        <authorList>
            <person name="Kim S."/>
            <person name="Park M."/>
            <person name="Yeom S.I."/>
            <person name="Kim Y.M."/>
            <person name="Lee J.M."/>
            <person name="Lee H.A."/>
            <person name="Seo E."/>
            <person name="Choi J."/>
            <person name="Cheong K."/>
            <person name="Kim K.T."/>
            <person name="Jung K."/>
            <person name="Lee G.W."/>
            <person name="Oh S.K."/>
            <person name="Bae C."/>
            <person name="Kim S.B."/>
            <person name="Lee H.Y."/>
            <person name="Kim S.Y."/>
            <person name="Kim M.S."/>
            <person name="Kang B.C."/>
            <person name="Jo Y.D."/>
            <person name="Yang H.B."/>
            <person name="Jeong H.J."/>
            <person name="Kang W.H."/>
            <person name="Kwon J.K."/>
            <person name="Shin C."/>
            <person name="Lim J.Y."/>
            <person name="Park J.H."/>
            <person name="Huh J.H."/>
            <person name="Kim J.S."/>
            <person name="Kim B.D."/>
            <person name="Cohen O."/>
            <person name="Paran I."/>
            <person name="Suh M.C."/>
            <person name="Lee S.B."/>
            <person name="Kim Y.K."/>
            <person name="Shin Y."/>
            <person name="Noh S.J."/>
            <person name="Park J."/>
            <person name="Seo Y.S."/>
            <person name="Kwon S.Y."/>
            <person name="Kim H.A."/>
            <person name="Park J.M."/>
            <person name="Kim H.J."/>
            <person name="Choi S.B."/>
            <person name="Bosland P.W."/>
            <person name="Reeves G."/>
            <person name="Jo S.H."/>
            <person name="Lee B.W."/>
            <person name="Cho H.T."/>
            <person name="Choi H.S."/>
            <person name="Lee M.S."/>
            <person name="Yu Y."/>
            <person name="Do Choi Y."/>
            <person name="Park B.S."/>
            <person name="van Deynze A."/>
            <person name="Ashrafi H."/>
            <person name="Hill T."/>
            <person name="Kim W.T."/>
            <person name="Pai H.S."/>
            <person name="Ahn H.K."/>
            <person name="Yeam I."/>
            <person name="Giovannoni J.J."/>
            <person name="Rose J.K."/>
            <person name="Sorensen I."/>
            <person name="Lee S.J."/>
            <person name="Kim R.W."/>
            <person name="Choi I.Y."/>
            <person name="Choi B.S."/>
            <person name="Lim J.S."/>
            <person name="Lee Y.H."/>
            <person name="Choi D."/>
        </authorList>
    </citation>
    <scope>NUCLEOTIDE SEQUENCE [LARGE SCALE GENOMIC DNA]</scope>
    <source>
        <strain evidence="3">cv. CM334</strain>
    </source>
</reference>
<keyword evidence="1" id="KW-0732">Signal</keyword>
<protein>
    <recommendedName>
        <fullName evidence="4">Defensin-like protein</fullName>
    </recommendedName>
</protein>
<dbReference type="OMA" id="PNDQCLT"/>
<dbReference type="AlphaFoldDB" id="A0A2G2YD12"/>
<evidence type="ECO:0000256" key="1">
    <source>
        <dbReference type="SAM" id="SignalP"/>
    </source>
</evidence>
<dbReference type="EMBL" id="AYRZ02000011">
    <property type="protein sequence ID" value="PHT67630.1"/>
    <property type="molecule type" value="Genomic_DNA"/>
</dbReference>
<comment type="caution">
    <text evidence="2">The sequence shown here is derived from an EMBL/GenBank/DDBJ whole genome shotgun (WGS) entry which is preliminary data.</text>
</comment>
<feature type="signal peptide" evidence="1">
    <location>
        <begin position="1"/>
        <end position="22"/>
    </location>
</feature>
<reference evidence="2 3" key="2">
    <citation type="journal article" date="2017" name="Genome Biol.">
        <title>New reference genome sequences of hot pepper reveal the massive evolution of plant disease-resistance genes by retroduplication.</title>
        <authorList>
            <person name="Kim S."/>
            <person name="Park J."/>
            <person name="Yeom S.I."/>
            <person name="Kim Y.M."/>
            <person name="Seo E."/>
            <person name="Kim K.T."/>
            <person name="Kim M.S."/>
            <person name="Lee J.M."/>
            <person name="Cheong K."/>
            <person name="Shin H.S."/>
            <person name="Kim S.B."/>
            <person name="Han K."/>
            <person name="Lee J."/>
            <person name="Park M."/>
            <person name="Lee H.A."/>
            <person name="Lee H.Y."/>
            <person name="Lee Y."/>
            <person name="Oh S."/>
            <person name="Lee J.H."/>
            <person name="Choi E."/>
            <person name="Choi E."/>
            <person name="Lee S.E."/>
            <person name="Jeon J."/>
            <person name="Kim H."/>
            <person name="Choi G."/>
            <person name="Song H."/>
            <person name="Lee J."/>
            <person name="Lee S.C."/>
            <person name="Kwon J.K."/>
            <person name="Lee H.Y."/>
            <person name="Koo N."/>
            <person name="Hong Y."/>
            <person name="Kim R.W."/>
            <person name="Kang W.H."/>
            <person name="Huh J.H."/>
            <person name="Kang B.C."/>
            <person name="Yang T.J."/>
            <person name="Lee Y.H."/>
            <person name="Bennetzen J.L."/>
            <person name="Choi D."/>
        </authorList>
    </citation>
    <scope>NUCLEOTIDE SEQUENCE [LARGE SCALE GENOMIC DNA]</scope>
    <source>
        <strain evidence="3">cv. CM334</strain>
    </source>
</reference>
<gene>
    <name evidence="2" type="ORF">T459_27117</name>
</gene>